<dbReference type="Proteomes" id="UP001196873">
    <property type="component" value="Unassembled WGS sequence"/>
</dbReference>
<feature type="chain" id="PRO_5043811863" evidence="1">
    <location>
        <begin position="22"/>
        <end position="569"/>
    </location>
</feature>
<gene>
    <name evidence="3" type="ORF">KZY68_12345</name>
</gene>
<protein>
    <submittedName>
        <fullName evidence="3">M6 family metalloprotease domain-containing protein</fullName>
    </submittedName>
</protein>
<dbReference type="PANTHER" id="PTHR41775">
    <property type="entry name" value="SECRETED PROTEIN-RELATED"/>
    <property type="match status" value="1"/>
</dbReference>
<sequence>MKTILLTIGMMLTALSGHAMPADTIYVMRNDGVMVSAPTFGSAESELITPRKHPDNLQVIPTRAIDTSQRYTPHTGRPHILVILANFKDVKFQVHEPKAAFHDFFNAEGPIVNRGNGNNENFGSVSQYFKATSLGAFEPVFEVYGPIDLPKDMTYYGGSNANNNSDEKPRELVQDAVNCVKDQVTNIDRLDSNNDGYIDCVYVIYAGLGQNNGGSAESVWACTSVISNPSLKVGNKNVYNFSIGAELFPSRIRNQANGQERAMQINSIGVTCHEFSHAMGLPDIYPTISSAYLDNQEMEYWDLMDGGEYAGNGGFIPMPYTAWEKKQMNWPVNIQPLTSKGNITMNKSADDGGVVYKIVNPGDPNEYFLLENITKTGWYAGASNQGLLVYKVVDQGNVNMSDHPNNTPYRPRMAVVPADGLCMSSYSIQVHEQTEPNYKELNRQEKRKYKNQLKGDVFPGTVNADNLNDNSNLPNFWWYTKGDLNERATLNPSYYKVNQSLKNIKLNANGAISFTFYPKYNSLDGINKIQIENSEDHHIFTLDGKYVGNQLENLSKGVYIRNHKKVIVK</sequence>
<dbReference type="InterPro" id="IPR008757">
    <property type="entry name" value="Peptidase_M6-like_domain"/>
</dbReference>
<organism evidence="3 4">
    <name type="scientific">Segatella salivae</name>
    <dbReference type="NCBI Taxonomy" id="228604"/>
    <lineage>
        <taxon>Bacteria</taxon>
        <taxon>Pseudomonadati</taxon>
        <taxon>Bacteroidota</taxon>
        <taxon>Bacteroidia</taxon>
        <taxon>Bacteroidales</taxon>
        <taxon>Prevotellaceae</taxon>
        <taxon>Segatella</taxon>
    </lineage>
</organism>
<keyword evidence="1" id="KW-0732">Signal</keyword>
<feature type="signal peptide" evidence="1">
    <location>
        <begin position="1"/>
        <end position="21"/>
    </location>
</feature>
<proteinExistence type="predicted"/>
<dbReference type="PANTHER" id="PTHR41775:SF1">
    <property type="entry name" value="PEPTIDASE M6-LIKE DOMAIN-CONTAINING PROTEIN"/>
    <property type="match status" value="1"/>
</dbReference>
<dbReference type="NCBIfam" id="TIGR03296">
    <property type="entry name" value="M6dom_TIGR03296"/>
    <property type="match status" value="1"/>
</dbReference>
<evidence type="ECO:0000313" key="3">
    <source>
        <dbReference type="EMBL" id="MBW4866773.1"/>
    </source>
</evidence>
<evidence type="ECO:0000256" key="1">
    <source>
        <dbReference type="SAM" id="SignalP"/>
    </source>
</evidence>
<dbReference type="GO" id="GO:0006508">
    <property type="term" value="P:proteolysis"/>
    <property type="evidence" value="ECO:0007669"/>
    <property type="project" value="InterPro"/>
</dbReference>
<dbReference type="AlphaFoldDB" id="A0AAW4NTJ8"/>
<accession>A0AAW4NTJ8</accession>
<evidence type="ECO:0000313" key="4">
    <source>
        <dbReference type="Proteomes" id="UP001196873"/>
    </source>
</evidence>
<reference evidence="3" key="1">
    <citation type="submission" date="2021-07" db="EMBL/GenBank/DDBJ databases">
        <title>Genomic diversity and antimicrobial resistance of Prevotella spp. isolated from chronic lung disease airways.</title>
        <authorList>
            <person name="Webb K.A."/>
            <person name="Olagoke O.S."/>
            <person name="Baird T."/>
            <person name="Neill J."/>
            <person name="Pham A."/>
            <person name="Wells T.J."/>
            <person name="Ramsay K.A."/>
            <person name="Bell S.C."/>
            <person name="Sarovich D.S."/>
            <person name="Price E.P."/>
        </authorList>
    </citation>
    <scope>NUCLEOTIDE SEQUENCE</scope>
    <source>
        <strain evidence="3">SCHI0047.S.3</strain>
    </source>
</reference>
<comment type="caution">
    <text evidence="3">The sequence shown here is derived from an EMBL/GenBank/DDBJ whole genome shotgun (WGS) entry which is preliminary data.</text>
</comment>
<dbReference type="SUPFAM" id="SSF55486">
    <property type="entry name" value="Metalloproteases ('zincins'), catalytic domain"/>
    <property type="match status" value="1"/>
</dbReference>
<keyword evidence="3" id="KW-0645">Protease</keyword>
<dbReference type="RefSeq" id="WP_007133573.1">
    <property type="nucleotide sequence ID" value="NZ_CABKPN010000001.1"/>
</dbReference>
<evidence type="ECO:0000259" key="2">
    <source>
        <dbReference type="Pfam" id="PF05547"/>
    </source>
</evidence>
<dbReference type="Pfam" id="PF05547">
    <property type="entry name" value="Peptidase_M6"/>
    <property type="match status" value="1"/>
</dbReference>
<feature type="domain" description="Peptidase M6-like" evidence="2">
    <location>
        <begin position="116"/>
        <end position="325"/>
    </location>
</feature>
<dbReference type="EMBL" id="JAHXRF010000021">
    <property type="protein sequence ID" value="MBW4866773.1"/>
    <property type="molecule type" value="Genomic_DNA"/>
</dbReference>
<keyword evidence="3" id="KW-0378">Hydrolase</keyword>
<dbReference type="GO" id="GO:0008237">
    <property type="term" value="F:metallopeptidase activity"/>
    <property type="evidence" value="ECO:0007669"/>
    <property type="project" value="UniProtKB-KW"/>
</dbReference>
<keyword evidence="3" id="KW-0482">Metalloprotease</keyword>
<name>A0AAW4NTJ8_9BACT</name>